<evidence type="ECO:0000256" key="1">
    <source>
        <dbReference type="ARBA" id="ARBA00006068"/>
    </source>
</evidence>
<dbReference type="RefSeq" id="WP_154540040.1">
    <property type="nucleotide sequence ID" value="NZ_VULQ01000004.1"/>
</dbReference>
<dbReference type="AlphaFoldDB" id="A0A6N7VUD0"/>
<feature type="transmembrane region" description="Helical" evidence="2">
    <location>
        <begin position="37"/>
        <end position="56"/>
    </location>
</feature>
<dbReference type="PANTHER" id="PTHR33392:SF6">
    <property type="entry name" value="POLYISOPRENYL-TEICHOIC ACID--PEPTIDOGLYCAN TEICHOIC ACID TRANSFERASE TAGU"/>
    <property type="match status" value="1"/>
</dbReference>
<dbReference type="InterPro" id="IPR050922">
    <property type="entry name" value="LytR/CpsA/Psr_CW_biosynth"/>
</dbReference>
<keyword evidence="5" id="KW-1185">Reference proteome</keyword>
<feature type="domain" description="Cell envelope-related transcriptional attenuator" evidence="3">
    <location>
        <begin position="238"/>
        <end position="381"/>
    </location>
</feature>
<accession>A0A6N7VUD0</accession>
<dbReference type="EMBL" id="VULQ01000004">
    <property type="protein sequence ID" value="MSS77673.1"/>
    <property type="molecule type" value="Genomic_DNA"/>
</dbReference>
<dbReference type="NCBIfam" id="TIGR00350">
    <property type="entry name" value="lytR_cpsA_psr"/>
    <property type="match status" value="1"/>
</dbReference>
<feature type="transmembrane region" description="Helical" evidence="2">
    <location>
        <begin position="65"/>
        <end position="85"/>
    </location>
</feature>
<organism evidence="4 5">
    <name type="scientific">Anaerococcus porci</name>
    <dbReference type="NCBI Taxonomy" id="2652269"/>
    <lineage>
        <taxon>Bacteria</taxon>
        <taxon>Bacillati</taxon>
        <taxon>Bacillota</taxon>
        <taxon>Tissierellia</taxon>
        <taxon>Tissierellales</taxon>
        <taxon>Peptoniphilaceae</taxon>
        <taxon>Anaerococcus</taxon>
    </lineage>
</organism>
<keyword evidence="2" id="KW-0472">Membrane</keyword>
<reference evidence="4 5" key="1">
    <citation type="submission" date="2019-08" db="EMBL/GenBank/DDBJ databases">
        <title>In-depth cultivation of the pig gut microbiome towards novel bacterial diversity and tailored functional studies.</title>
        <authorList>
            <person name="Wylensek D."/>
            <person name="Hitch T.C.A."/>
            <person name="Clavel T."/>
        </authorList>
    </citation>
    <scope>NUCLEOTIDE SEQUENCE [LARGE SCALE GENOMIC DNA]</scope>
    <source>
        <strain evidence="4 5">WCA-380-WT-2B</strain>
    </source>
</reference>
<dbReference type="InterPro" id="IPR004474">
    <property type="entry name" value="LytR_CpsA_psr"/>
</dbReference>
<evidence type="ECO:0000256" key="2">
    <source>
        <dbReference type="SAM" id="Phobius"/>
    </source>
</evidence>
<evidence type="ECO:0000313" key="5">
    <source>
        <dbReference type="Proteomes" id="UP000441925"/>
    </source>
</evidence>
<comment type="similarity">
    <text evidence="1">Belongs to the LytR/CpsA/Psr (LCP) family.</text>
</comment>
<comment type="caution">
    <text evidence="4">The sequence shown here is derived from an EMBL/GenBank/DDBJ whole genome shotgun (WGS) entry which is preliminary data.</text>
</comment>
<name>A0A6N7VUD0_9FIRM</name>
<evidence type="ECO:0000259" key="3">
    <source>
        <dbReference type="Pfam" id="PF03816"/>
    </source>
</evidence>
<dbReference type="Gene3D" id="3.40.630.190">
    <property type="entry name" value="LCP protein"/>
    <property type="match status" value="1"/>
</dbReference>
<protein>
    <submittedName>
        <fullName evidence="4">Transcriptional regulator</fullName>
    </submittedName>
</protein>
<feature type="transmembrane region" description="Helical" evidence="2">
    <location>
        <begin position="12"/>
        <end position="31"/>
    </location>
</feature>
<dbReference type="PANTHER" id="PTHR33392">
    <property type="entry name" value="POLYISOPRENYL-TEICHOIC ACID--PEPTIDOGLYCAN TEICHOIC ACID TRANSFERASE TAGU"/>
    <property type="match status" value="1"/>
</dbReference>
<proteinExistence type="inferred from homology"/>
<dbReference type="Gene3D" id="3.40.190.10">
    <property type="entry name" value="Periplasmic binding protein-like II"/>
    <property type="match status" value="1"/>
</dbReference>
<dbReference type="SUPFAM" id="SSF53850">
    <property type="entry name" value="Periplasmic binding protein-like II"/>
    <property type="match status" value="1"/>
</dbReference>
<gene>
    <name evidence="4" type="ORF">FYJ26_04495</name>
</gene>
<keyword evidence="2" id="KW-1133">Transmembrane helix</keyword>
<evidence type="ECO:0000313" key="4">
    <source>
        <dbReference type="EMBL" id="MSS77673.1"/>
    </source>
</evidence>
<keyword evidence="2" id="KW-0812">Transmembrane</keyword>
<dbReference type="Proteomes" id="UP000441925">
    <property type="component" value="Unassembled WGS sequence"/>
</dbReference>
<dbReference type="Pfam" id="PF03816">
    <property type="entry name" value="LytR_cpsA_psr"/>
    <property type="match status" value="1"/>
</dbReference>
<sequence>MNKSVFGKITSIIFLITYAIFFVFINKYNILPINYRILILFILFIPVLGNLILCFLGKKFLIGKILLFIILLLLSLGEVLFISYAHKSISTVEEISNSKHQIKNEVSFLVLKDSPIKSIEEIDGKNIITAETIDSKSTTKALESLDSTNLEPIDYTDYVTGAKGLLNGEADLMLLNESFRAMVDENIEGFSEKTRVLKSVLIDEKKEKQEKKQVKEDESFNVFISGIDTYGALSNVSRSDVNMIVSINPRKGKILITSIPRDTYLKIGDMGYDKLTHAGLFGVDTSIKSIENFFNIDIDYFGKVNFTSLKELVDILGGITVENPVEFTTSGGAYHFPQGEIYMDGDMALAFARERYHLEEGDFDRGRNHTRIMTGIIKKLLSPEMLLNFNTLAEIALKSVNTNMSYDKMIELVNKQIEKGQNWDIESQSLEGYGSMGEESLLMPNAQLYMMIPSEDSVKEVRENIIENNK</sequence>